<keyword evidence="1" id="KW-0472">Membrane</keyword>
<proteinExistence type="predicted"/>
<name>A0A2P2NA88_RHIMU</name>
<reference evidence="2" key="1">
    <citation type="submission" date="2018-02" db="EMBL/GenBank/DDBJ databases">
        <title>Rhizophora mucronata_Transcriptome.</title>
        <authorList>
            <person name="Meera S.P."/>
            <person name="Sreeshan A."/>
            <person name="Augustine A."/>
        </authorList>
    </citation>
    <scope>NUCLEOTIDE SEQUENCE</scope>
    <source>
        <tissue evidence="2">Leaf</tissue>
    </source>
</reference>
<evidence type="ECO:0000313" key="2">
    <source>
        <dbReference type="EMBL" id="MBX39366.1"/>
    </source>
</evidence>
<accession>A0A2P2NA88</accession>
<feature type="transmembrane region" description="Helical" evidence="1">
    <location>
        <begin position="12"/>
        <end position="39"/>
    </location>
</feature>
<evidence type="ECO:0000256" key="1">
    <source>
        <dbReference type="SAM" id="Phobius"/>
    </source>
</evidence>
<organism evidence="2">
    <name type="scientific">Rhizophora mucronata</name>
    <name type="common">Asiatic mangrove</name>
    <dbReference type="NCBI Taxonomy" id="61149"/>
    <lineage>
        <taxon>Eukaryota</taxon>
        <taxon>Viridiplantae</taxon>
        <taxon>Streptophyta</taxon>
        <taxon>Embryophyta</taxon>
        <taxon>Tracheophyta</taxon>
        <taxon>Spermatophyta</taxon>
        <taxon>Magnoliopsida</taxon>
        <taxon>eudicotyledons</taxon>
        <taxon>Gunneridae</taxon>
        <taxon>Pentapetalae</taxon>
        <taxon>rosids</taxon>
        <taxon>fabids</taxon>
        <taxon>Malpighiales</taxon>
        <taxon>Rhizophoraceae</taxon>
        <taxon>Rhizophora</taxon>
    </lineage>
</organism>
<dbReference type="EMBL" id="GGEC01058882">
    <property type="protein sequence ID" value="MBX39366.1"/>
    <property type="molecule type" value="Transcribed_RNA"/>
</dbReference>
<keyword evidence="1" id="KW-0812">Transmembrane</keyword>
<dbReference type="AlphaFoldDB" id="A0A2P2NA88"/>
<sequence length="43" mass="4840">MKYVPSRSVFVIKFILVCNCGVSNLTLHTASSLCFHLLIFSLH</sequence>
<keyword evidence="1" id="KW-1133">Transmembrane helix</keyword>
<protein>
    <submittedName>
        <fullName evidence="2">Uncharacterized protein</fullName>
    </submittedName>
</protein>